<dbReference type="KEGG" id="plia:E4191_11950"/>
<keyword evidence="1 6" id="KW-0436">Ligase</keyword>
<dbReference type="Gene3D" id="2.30.30.100">
    <property type="match status" value="1"/>
</dbReference>
<dbReference type="SUPFAM" id="SSF55681">
    <property type="entry name" value="Class II aaRS and biotin synthetases"/>
    <property type="match status" value="1"/>
</dbReference>
<dbReference type="EC" id="6.3.4.15" evidence="3"/>
<dbReference type="PROSITE" id="PS51733">
    <property type="entry name" value="BPL_LPL_CATALYTIC"/>
    <property type="match status" value="1"/>
</dbReference>
<dbReference type="NCBIfam" id="TIGR00121">
    <property type="entry name" value="birA_ligase"/>
    <property type="match status" value="1"/>
</dbReference>
<dbReference type="InterPro" id="IPR004143">
    <property type="entry name" value="BPL_LPL_catalytic"/>
</dbReference>
<dbReference type="Pfam" id="PF02237">
    <property type="entry name" value="BPL_C"/>
    <property type="match status" value="1"/>
</dbReference>
<dbReference type="CDD" id="cd16442">
    <property type="entry name" value="BPL"/>
    <property type="match status" value="1"/>
</dbReference>
<dbReference type="Pfam" id="PF03099">
    <property type="entry name" value="BPL_LplA_LipB"/>
    <property type="match status" value="1"/>
</dbReference>
<keyword evidence="2" id="KW-0092">Biotin</keyword>
<dbReference type="GO" id="GO:0005737">
    <property type="term" value="C:cytoplasm"/>
    <property type="evidence" value="ECO:0007669"/>
    <property type="project" value="TreeGrafter"/>
</dbReference>
<evidence type="ECO:0000313" key="6">
    <source>
        <dbReference type="EMBL" id="QBX35330.1"/>
    </source>
</evidence>
<accession>A0A4P7HNK7</accession>
<dbReference type="InterPro" id="IPR003142">
    <property type="entry name" value="BPL_C"/>
</dbReference>
<dbReference type="PANTHER" id="PTHR12835">
    <property type="entry name" value="BIOTIN PROTEIN LIGASE"/>
    <property type="match status" value="1"/>
</dbReference>
<name>A0A4P7HNK7_9RHOB</name>
<organism evidence="6 7">
    <name type="scientific">Paracoccus liaowanqingii</name>
    <dbReference type="NCBI Taxonomy" id="2560053"/>
    <lineage>
        <taxon>Bacteria</taxon>
        <taxon>Pseudomonadati</taxon>
        <taxon>Pseudomonadota</taxon>
        <taxon>Alphaproteobacteria</taxon>
        <taxon>Rhodobacterales</taxon>
        <taxon>Paracoccaceae</taxon>
        <taxon>Paracoccus</taxon>
    </lineage>
</organism>
<evidence type="ECO:0000256" key="4">
    <source>
        <dbReference type="ARBA" id="ARBA00047846"/>
    </source>
</evidence>
<evidence type="ECO:0000256" key="1">
    <source>
        <dbReference type="ARBA" id="ARBA00022598"/>
    </source>
</evidence>
<dbReference type="GO" id="GO:0004077">
    <property type="term" value="F:biotin--[biotin carboxyl-carrier protein] ligase activity"/>
    <property type="evidence" value="ECO:0007669"/>
    <property type="project" value="UniProtKB-EC"/>
</dbReference>
<evidence type="ECO:0000313" key="7">
    <source>
        <dbReference type="Proteomes" id="UP000296374"/>
    </source>
</evidence>
<evidence type="ECO:0000259" key="5">
    <source>
        <dbReference type="PROSITE" id="PS51733"/>
    </source>
</evidence>
<dbReference type="AlphaFoldDB" id="A0A4P7HNK7"/>
<dbReference type="Proteomes" id="UP000296374">
    <property type="component" value="Chromosome"/>
</dbReference>
<sequence length="299" mass="32295">MRRCWSRPGRCFWARSRCWAWTRRRPPPHCRWSSPWWSSTRPWSLSSNPASWPEGVARHVLDRVDSTNAHGLRLAPSLSGPAWIMARRQEAGRGRRGRAWTDPPGNFAATLVMRPEGGPGDAVRLSFVAALAVHDALRALCGPGLALSLKWPNDVLLNGGKLSGILLESSGAGGQVAVLAVGIGINLVAAPEPEQLEPCALRPVSLAGETGLQIAPEDLLDALAASFDHWQRQMRTQGFEPIRAAWMARAARLGETITARMGTTETTGRFDGIDPTGALVLTTPRGRQAISAADIHFGG</sequence>
<gene>
    <name evidence="6" type="ORF">E4191_11950</name>
</gene>
<reference evidence="7" key="1">
    <citation type="submission" date="2019-03" db="EMBL/GenBank/DDBJ databases">
        <authorList>
            <person name="Li J."/>
        </authorList>
    </citation>
    <scope>NUCLEOTIDE SEQUENCE [LARGE SCALE GENOMIC DNA]</scope>
    <source>
        <strain evidence="7">2251</strain>
    </source>
</reference>
<dbReference type="Gene3D" id="3.30.930.10">
    <property type="entry name" value="Bira Bifunctional Protein, Domain 2"/>
    <property type="match status" value="1"/>
</dbReference>
<proteinExistence type="predicted"/>
<evidence type="ECO:0000256" key="2">
    <source>
        <dbReference type="ARBA" id="ARBA00023267"/>
    </source>
</evidence>
<evidence type="ECO:0000256" key="3">
    <source>
        <dbReference type="ARBA" id="ARBA00024227"/>
    </source>
</evidence>
<feature type="domain" description="BPL/LPL catalytic" evidence="5">
    <location>
        <begin position="50"/>
        <end position="235"/>
    </location>
</feature>
<dbReference type="InterPro" id="IPR045864">
    <property type="entry name" value="aa-tRNA-synth_II/BPL/LPL"/>
</dbReference>
<dbReference type="InterPro" id="IPR004408">
    <property type="entry name" value="Biotin_CoA_COase_ligase"/>
</dbReference>
<dbReference type="EMBL" id="CP038439">
    <property type="protein sequence ID" value="QBX35330.1"/>
    <property type="molecule type" value="Genomic_DNA"/>
</dbReference>
<protein>
    <recommendedName>
        <fullName evidence="3">biotin--[biotin carboxyl-carrier protein] ligase</fullName>
        <ecNumber evidence="3">6.3.4.15</ecNumber>
    </recommendedName>
</protein>
<comment type="catalytic activity">
    <reaction evidence="4">
        <text>biotin + L-lysyl-[protein] + ATP = N(6)-biotinyl-L-lysyl-[protein] + AMP + diphosphate + H(+)</text>
        <dbReference type="Rhea" id="RHEA:11756"/>
        <dbReference type="Rhea" id="RHEA-COMP:9752"/>
        <dbReference type="Rhea" id="RHEA-COMP:10505"/>
        <dbReference type="ChEBI" id="CHEBI:15378"/>
        <dbReference type="ChEBI" id="CHEBI:29969"/>
        <dbReference type="ChEBI" id="CHEBI:30616"/>
        <dbReference type="ChEBI" id="CHEBI:33019"/>
        <dbReference type="ChEBI" id="CHEBI:57586"/>
        <dbReference type="ChEBI" id="CHEBI:83144"/>
        <dbReference type="ChEBI" id="CHEBI:456215"/>
        <dbReference type="EC" id="6.3.4.15"/>
    </reaction>
</comment>
<dbReference type="PANTHER" id="PTHR12835:SF5">
    <property type="entry name" value="BIOTIN--PROTEIN LIGASE"/>
    <property type="match status" value="1"/>
</dbReference>